<evidence type="ECO:0000313" key="6">
    <source>
        <dbReference type="EMBL" id="KTB35061.1"/>
    </source>
</evidence>
<keyword evidence="1" id="KW-0479">Metal-binding</keyword>
<evidence type="ECO:0000256" key="2">
    <source>
        <dbReference type="ARBA" id="ARBA00022771"/>
    </source>
</evidence>
<evidence type="ECO:0000259" key="5">
    <source>
        <dbReference type="PROSITE" id="PS50865"/>
    </source>
</evidence>
<dbReference type="SUPFAM" id="SSF144232">
    <property type="entry name" value="HIT/MYND zinc finger-like"/>
    <property type="match status" value="1"/>
</dbReference>
<dbReference type="AlphaFoldDB" id="A0A0W0FFJ0"/>
<dbReference type="Gene3D" id="6.10.140.2220">
    <property type="match status" value="1"/>
</dbReference>
<evidence type="ECO:0000256" key="3">
    <source>
        <dbReference type="ARBA" id="ARBA00022833"/>
    </source>
</evidence>
<evidence type="ECO:0000313" key="7">
    <source>
        <dbReference type="Proteomes" id="UP000054988"/>
    </source>
</evidence>
<dbReference type="GO" id="GO:0008270">
    <property type="term" value="F:zinc ion binding"/>
    <property type="evidence" value="ECO:0007669"/>
    <property type="project" value="UniProtKB-KW"/>
</dbReference>
<dbReference type="InterPro" id="IPR002893">
    <property type="entry name" value="Znf_MYND"/>
</dbReference>
<sequence length="324" mass="36802">MPTGVQLFLHAEQFCAQGRIEDTFEYYTKAIKKIVKDENLLAASPAISPDPTFPRARSSLEKFSWILQRSTSVQKQRYAYKLLASYRPISNHDFERFRTERQKIYLAGMRITAGLTLGLMAWDAGDRPTAVKRYREAIDLAAQYPQYDDKTRATNPWERYVSQDVQETRDNLSILLTNDETNARILAEEFGIPGAGEHRKEVLGIGQIRREGGGRVTFVKNVQVASDKCGACGKRDAKLMKCSACKTVTYCNVACQKVDWQYVHFSQMSLMIIEHSQRLLTPLQEAQAHLQNIESIITSTLTIAIHNTVFFLDDVAPLHVTYRG</sequence>
<gene>
    <name evidence="6" type="ORF">WG66_12395</name>
</gene>
<dbReference type="Pfam" id="PF01753">
    <property type="entry name" value="zf-MYND"/>
    <property type="match status" value="1"/>
</dbReference>
<proteinExistence type="predicted"/>
<comment type="caution">
    <text evidence="6">The sequence shown here is derived from an EMBL/GenBank/DDBJ whole genome shotgun (WGS) entry which is preliminary data.</text>
</comment>
<reference evidence="6 7" key="1">
    <citation type="submission" date="2015-12" db="EMBL/GenBank/DDBJ databases">
        <title>Draft genome sequence of Moniliophthora roreri, the causal agent of frosty pod rot of cacao.</title>
        <authorList>
            <person name="Aime M.C."/>
            <person name="Diaz-Valderrama J.R."/>
            <person name="Kijpornyongpan T."/>
            <person name="Phillips-Mora W."/>
        </authorList>
    </citation>
    <scope>NUCLEOTIDE SEQUENCE [LARGE SCALE GENOMIC DNA]</scope>
    <source>
        <strain evidence="6 7">MCA 2952</strain>
    </source>
</reference>
<feature type="domain" description="MYND-type" evidence="5">
    <location>
        <begin position="229"/>
        <end position="268"/>
    </location>
</feature>
<organism evidence="6 7">
    <name type="scientific">Moniliophthora roreri</name>
    <name type="common">Frosty pod rot fungus</name>
    <name type="synonym">Monilia roreri</name>
    <dbReference type="NCBI Taxonomy" id="221103"/>
    <lineage>
        <taxon>Eukaryota</taxon>
        <taxon>Fungi</taxon>
        <taxon>Dikarya</taxon>
        <taxon>Basidiomycota</taxon>
        <taxon>Agaricomycotina</taxon>
        <taxon>Agaricomycetes</taxon>
        <taxon>Agaricomycetidae</taxon>
        <taxon>Agaricales</taxon>
        <taxon>Marasmiineae</taxon>
        <taxon>Marasmiaceae</taxon>
        <taxon>Moniliophthora</taxon>
    </lineage>
</organism>
<dbReference type="Proteomes" id="UP000054988">
    <property type="component" value="Unassembled WGS sequence"/>
</dbReference>
<dbReference type="EMBL" id="LATX01002019">
    <property type="protein sequence ID" value="KTB35061.1"/>
    <property type="molecule type" value="Genomic_DNA"/>
</dbReference>
<evidence type="ECO:0000256" key="4">
    <source>
        <dbReference type="PROSITE-ProRule" id="PRU00134"/>
    </source>
</evidence>
<keyword evidence="3" id="KW-0862">Zinc</keyword>
<accession>A0A0W0FFJ0</accession>
<keyword evidence="2 4" id="KW-0863">Zinc-finger</keyword>
<protein>
    <recommendedName>
        <fullName evidence="5">MYND-type domain-containing protein</fullName>
    </recommendedName>
</protein>
<dbReference type="PROSITE" id="PS50865">
    <property type="entry name" value="ZF_MYND_2"/>
    <property type="match status" value="1"/>
</dbReference>
<name>A0A0W0FFJ0_MONRR</name>
<evidence type="ECO:0000256" key="1">
    <source>
        <dbReference type="ARBA" id="ARBA00022723"/>
    </source>
</evidence>